<comment type="caution">
    <text evidence="1">The sequence shown here is derived from an EMBL/GenBank/DDBJ whole genome shotgun (WGS) entry which is preliminary data.</text>
</comment>
<name>A0A9R1WFB8_LACSA</name>
<gene>
    <name evidence="1" type="ORF">LSAT_V11C200063900</name>
</gene>
<protein>
    <submittedName>
        <fullName evidence="1">Uncharacterized protein</fullName>
    </submittedName>
</protein>
<keyword evidence="2" id="KW-1185">Reference proteome</keyword>
<evidence type="ECO:0000313" key="2">
    <source>
        <dbReference type="Proteomes" id="UP000235145"/>
    </source>
</evidence>
<dbReference type="EMBL" id="NBSK02000002">
    <property type="protein sequence ID" value="KAJ0222798.1"/>
    <property type="molecule type" value="Genomic_DNA"/>
</dbReference>
<accession>A0A9R1WFB8</accession>
<dbReference type="AlphaFoldDB" id="A0A9R1WFB8"/>
<proteinExistence type="predicted"/>
<organism evidence="1 2">
    <name type="scientific">Lactuca sativa</name>
    <name type="common">Garden lettuce</name>
    <dbReference type="NCBI Taxonomy" id="4236"/>
    <lineage>
        <taxon>Eukaryota</taxon>
        <taxon>Viridiplantae</taxon>
        <taxon>Streptophyta</taxon>
        <taxon>Embryophyta</taxon>
        <taxon>Tracheophyta</taxon>
        <taxon>Spermatophyta</taxon>
        <taxon>Magnoliopsida</taxon>
        <taxon>eudicotyledons</taxon>
        <taxon>Gunneridae</taxon>
        <taxon>Pentapetalae</taxon>
        <taxon>asterids</taxon>
        <taxon>campanulids</taxon>
        <taxon>Asterales</taxon>
        <taxon>Asteraceae</taxon>
        <taxon>Cichorioideae</taxon>
        <taxon>Cichorieae</taxon>
        <taxon>Lactucinae</taxon>
        <taxon>Lactuca</taxon>
    </lineage>
</organism>
<reference evidence="1 2" key="1">
    <citation type="journal article" date="2017" name="Nat. Commun.">
        <title>Genome assembly with in vitro proximity ligation data and whole-genome triplication in lettuce.</title>
        <authorList>
            <person name="Reyes-Chin-Wo S."/>
            <person name="Wang Z."/>
            <person name="Yang X."/>
            <person name="Kozik A."/>
            <person name="Arikit S."/>
            <person name="Song C."/>
            <person name="Xia L."/>
            <person name="Froenicke L."/>
            <person name="Lavelle D.O."/>
            <person name="Truco M.J."/>
            <person name="Xia R."/>
            <person name="Zhu S."/>
            <person name="Xu C."/>
            <person name="Xu H."/>
            <person name="Xu X."/>
            <person name="Cox K."/>
            <person name="Korf I."/>
            <person name="Meyers B.C."/>
            <person name="Michelmore R.W."/>
        </authorList>
    </citation>
    <scope>NUCLEOTIDE SEQUENCE [LARGE SCALE GENOMIC DNA]</scope>
    <source>
        <strain evidence="2">cv. Salinas</strain>
        <tissue evidence="1">Seedlings</tissue>
    </source>
</reference>
<sequence length="329" mass="38831">MKIYGIKSVLRSLQYSKQILMNWLVVDDEGMNKNNTNENVFGDIEDDKVSFVNNYNVLILMSELEERNENAGCSRNKFDDDVFDVNDYNKPKEVSEEDEIIIMGNVNYYDAYSFDGKEVTPDRPRARNPSKYLCPPYIELHTIPKQKRRSKKKVDIKSTSPVPPPSFVVVHNFSVLRLQPYVAGGEVVIQNYVFHSYDVQHRLCNLVLDRDFWSALFRHTHDGWLEAAYHNYVQHITIWYRLLMGRRFISDRRTIMPPIFFLSCSRGRVRLRVFRSYCQFIHPLITGYLGNYDWRQWKSMFMTVSVEGLMKNSTLMEHLPNLKLGWQII</sequence>
<evidence type="ECO:0000313" key="1">
    <source>
        <dbReference type="EMBL" id="KAJ0222798.1"/>
    </source>
</evidence>
<dbReference type="Proteomes" id="UP000235145">
    <property type="component" value="Unassembled WGS sequence"/>
</dbReference>